<dbReference type="InterPro" id="IPR005828">
    <property type="entry name" value="MFS_sugar_transport-like"/>
</dbReference>
<feature type="transmembrane region" description="Helical" evidence="10">
    <location>
        <begin position="368"/>
        <end position="392"/>
    </location>
</feature>
<proteinExistence type="inferred from homology"/>
<evidence type="ECO:0000259" key="11">
    <source>
        <dbReference type="PROSITE" id="PS50850"/>
    </source>
</evidence>
<evidence type="ECO:0000256" key="10">
    <source>
        <dbReference type="SAM" id="Phobius"/>
    </source>
</evidence>
<dbReference type="EMBL" id="KV417299">
    <property type="protein sequence ID" value="KZO93820.1"/>
    <property type="molecule type" value="Genomic_DNA"/>
</dbReference>
<protein>
    <submittedName>
        <fullName evidence="12">General substrate transporter</fullName>
    </submittedName>
</protein>
<feature type="transmembrane region" description="Helical" evidence="10">
    <location>
        <begin position="185"/>
        <end position="207"/>
    </location>
</feature>
<keyword evidence="3 8" id="KW-0813">Transport</keyword>
<dbReference type="Proteomes" id="UP000076738">
    <property type="component" value="Unassembled WGS sequence"/>
</dbReference>
<dbReference type="InterPro" id="IPR005829">
    <property type="entry name" value="Sugar_transporter_CS"/>
</dbReference>
<gene>
    <name evidence="12" type="ORF">CALVIDRAFT_485493</name>
</gene>
<name>A0A167JR69_CALVF</name>
<dbReference type="InterPro" id="IPR036259">
    <property type="entry name" value="MFS_trans_sf"/>
</dbReference>
<dbReference type="NCBIfam" id="TIGR00879">
    <property type="entry name" value="SP"/>
    <property type="match status" value="1"/>
</dbReference>
<feature type="transmembrane region" description="Helical" evidence="10">
    <location>
        <begin position="29"/>
        <end position="49"/>
    </location>
</feature>
<dbReference type="Gene3D" id="1.20.1250.20">
    <property type="entry name" value="MFS general substrate transporter like domains"/>
    <property type="match status" value="1"/>
</dbReference>
<evidence type="ECO:0000256" key="9">
    <source>
        <dbReference type="SAM" id="MobiDB-lite"/>
    </source>
</evidence>
<feature type="transmembrane region" description="Helical" evidence="10">
    <location>
        <begin position="404"/>
        <end position="427"/>
    </location>
</feature>
<feature type="transmembrane region" description="Helical" evidence="10">
    <location>
        <begin position="439"/>
        <end position="457"/>
    </location>
</feature>
<dbReference type="GO" id="GO:0016020">
    <property type="term" value="C:membrane"/>
    <property type="evidence" value="ECO:0007669"/>
    <property type="project" value="UniProtKB-SubCell"/>
</dbReference>
<comment type="catalytic activity">
    <reaction evidence="7">
        <text>myo-inositol(out) + H(+)(out) = myo-inositol(in) + H(+)(in)</text>
        <dbReference type="Rhea" id="RHEA:60364"/>
        <dbReference type="ChEBI" id="CHEBI:15378"/>
        <dbReference type="ChEBI" id="CHEBI:17268"/>
    </reaction>
</comment>
<reference evidence="12 13" key="1">
    <citation type="journal article" date="2016" name="Mol. Biol. Evol.">
        <title>Comparative Genomics of Early-Diverging Mushroom-Forming Fungi Provides Insights into the Origins of Lignocellulose Decay Capabilities.</title>
        <authorList>
            <person name="Nagy L.G."/>
            <person name="Riley R."/>
            <person name="Tritt A."/>
            <person name="Adam C."/>
            <person name="Daum C."/>
            <person name="Floudas D."/>
            <person name="Sun H."/>
            <person name="Yadav J.S."/>
            <person name="Pangilinan J."/>
            <person name="Larsson K.H."/>
            <person name="Matsuura K."/>
            <person name="Barry K."/>
            <person name="Labutti K."/>
            <person name="Kuo R."/>
            <person name="Ohm R.A."/>
            <person name="Bhattacharya S.S."/>
            <person name="Shirouzu T."/>
            <person name="Yoshinaga Y."/>
            <person name="Martin F.M."/>
            <person name="Grigoriev I.V."/>
            <person name="Hibbett D.S."/>
        </authorList>
    </citation>
    <scope>NUCLEOTIDE SEQUENCE [LARGE SCALE GENOMIC DNA]</scope>
    <source>
        <strain evidence="12 13">TUFC12733</strain>
    </source>
</reference>
<feature type="domain" description="Major facilitator superfamily (MFS) profile" evidence="11">
    <location>
        <begin position="18"/>
        <end position="461"/>
    </location>
</feature>
<keyword evidence="5 10" id="KW-1133">Transmembrane helix</keyword>
<accession>A0A167JR69</accession>
<dbReference type="GO" id="GO:0005351">
    <property type="term" value="F:carbohydrate:proton symporter activity"/>
    <property type="evidence" value="ECO:0007669"/>
    <property type="project" value="TreeGrafter"/>
</dbReference>
<dbReference type="AlphaFoldDB" id="A0A167JR69"/>
<sequence length="524" mass="57652">MSTVPRTGLLHNYRAVIACTLISMSPFQYGVDFGLIGGIQAMIGFLKVFGYPDAASVVGWNISPEVQQLITSLMTLGACVGSVTAGPIGNYLGRRSSLWLACLFCAVSNGIMMGSTNVGGLYAGRFLIGIANGWFMTFSQLYINECAPAHLRGLAMGVFQWWCSVGSLIGTIVDNFTAKIDGRASYMIPLALIYIVPVILTVGMFFIPESPRWLVEHGKLEQGRKALYWLRPDKEYIEIELEEIRLAHEAEVNNAKSVTFWDLFRDPVDRRRTLVSLVSISVLGASGSMYMISYGTYFFEMAGVGQPFQNAAILSGVSVIANMLSWYAITKFGRRPIVLTGLLMSGICQLITAAAYQAAPGTEVTGRVIVGMGVVYIIFYNGCIGGYPWLLAAEIPSQRLRTMTVGLSACLGFFQGWLAAFTAPYFINPDALGWGPKYGYIWFPSCMVTSIALWFWLPETKDRSLEELDEMFALRLPARKFKNFVCSGNIAGRERPEASDKDSSSSPSDEKSQEIEYIETVNKA</sequence>
<evidence type="ECO:0000313" key="13">
    <source>
        <dbReference type="Proteomes" id="UP000076738"/>
    </source>
</evidence>
<feature type="transmembrane region" description="Helical" evidence="10">
    <location>
        <begin position="274"/>
        <end position="299"/>
    </location>
</feature>
<feature type="transmembrane region" description="Helical" evidence="10">
    <location>
        <begin position="98"/>
        <end position="116"/>
    </location>
</feature>
<keyword evidence="13" id="KW-1185">Reference proteome</keyword>
<dbReference type="PANTHER" id="PTHR48022">
    <property type="entry name" value="PLASTIDIC GLUCOSE TRANSPORTER 4"/>
    <property type="match status" value="1"/>
</dbReference>
<dbReference type="PROSITE" id="PS00217">
    <property type="entry name" value="SUGAR_TRANSPORT_2"/>
    <property type="match status" value="1"/>
</dbReference>
<comment type="subcellular location">
    <subcellularLocation>
        <location evidence="1">Membrane</location>
        <topology evidence="1">Multi-pass membrane protein</topology>
    </subcellularLocation>
</comment>
<feature type="transmembrane region" description="Helical" evidence="10">
    <location>
        <begin position="336"/>
        <end position="356"/>
    </location>
</feature>
<evidence type="ECO:0000256" key="1">
    <source>
        <dbReference type="ARBA" id="ARBA00004141"/>
    </source>
</evidence>
<feature type="transmembrane region" description="Helical" evidence="10">
    <location>
        <begin position="311"/>
        <end position="329"/>
    </location>
</feature>
<dbReference type="PANTHER" id="PTHR48022:SF10">
    <property type="entry name" value="MAJOR FACILITATOR SUPERFAMILY (MFS) PROFILE DOMAIN-CONTAINING PROTEIN"/>
    <property type="match status" value="1"/>
</dbReference>
<feature type="transmembrane region" description="Helical" evidence="10">
    <location>
        <begin position="154"/>
        <end position="173"/>
    </location>
</feature>
<keyword evidence="4 10" id="KW-0812">Transmembrane</keyword>
<feature type="transmembrane region" description="Helical" evidence="10">
    <location>
        <begin position="69"/>
        <end position="91"/>
    </location>
</feature>
<evidence type="ECO:0000256" key="3">
    <source>
        <dbReference type="ARBA" id="ARBA00022448"/>
    </source>
</evidence>
<dbReference type="PROSITE" id="PS50850">
    <property type="entry name" value="MFS"/>
    <property type="match status" value="1"/>
</dbReference>
<feature type="region of interest" description="Disordered" evidence="9">
    <location>
        <begin position="492"/>
        <end position="524"/>
    </location>
</feature>
<evidence type="ECO:0000256" key="5">
    <source>
        <dbReference type="ARBA" id="ARBA00022989"/>
    </source>
</evidence>
<organism evidence="12 13">
    <name type="scientific">Calocera viscosa (strain TUFC12733)</name>
    <dbReference type="NCBI Taxonomy" id="1330018"/>
    <lineage>
        <taxon>Eukaryota</taxon>
        <taxon>Fungi</taxon>
        <taxon>Dikarya</taxon>
        <taxon>Basidiomycota</taxon>
        <taxon>Agaricomycotina</taxon>
        <taxon>Dacrymycetes</taxon>
        <taxon>Dacrymycetales</taxon>
        <taxon>Dacrymycetaceae</taxon>
        <taxon>Calocera</taxon>
    </lineage>
</organism>
<evidence type="ECO:0000256" key="8">
    <source>
        <dbReference type="RuleBase" id="RU003346"/>
    </source>
</evidence>
<evidence type="ECO:0000256" key="2">
    <source>
        <dbReference type="ARBA" id="ARBA00010992"/>
    </source>
</evidence>
<feature type="transmembrane region" description="Helical" evidence="10">
    <location>
        <begin position="122"/>
        <end position="142"/>
    </location>
</feature>
<dbReference type="OrthoDB" id="6133115at2759"/>
<keyword evidence="6 10" id="KW-0472">Membrane</keyword>
<dbReference type="InterPro" id="IPR003663">
    <property type="entry name" value="Sugar/inositol_transpt"/>
</dbReference>
<dbReference type="FunFam" id="1.20.1250.20:FF:000078">
    <property type="entry name" value="MFS maltose transporter, putative"/>
    <property type="match status" value="1"/>
</dbReference>
<feature type="compositionally biased region" description="Basic and acidic residues" evidence="9">
    <location>
        <begin position="492"/>
        <end position="514"/>
    </location>
</feature>
<comment type="similarity">
    <text evidence="2 8">Belongs to the major facilitator superfamily. Sugar transporter (TC 2.A.1.1) family.</text>
</comment>
<dbReference type="SUPFAM" id="SSF103473">
    <property type="entry name" value="MFS general substrate transporter"/>
    <property type="match status" value="1"/>
</dbReference>
<dbReference type="Pfam" id="PF00083">
    <property type="entry name" value="Sugar_tr"/>
    <property type="match status" value="1"/>
</dbReference>
<dbReference type="STRING" id="1330018.A0A167JR69"/>
<evidence type="ECO:0000256" key="6">
    <source>
        <dbReference type="ARBA" id="ARBA00023136"/>
    </source>
</evidence>
<dbReference type="InterPro" id="IPR020846">
    <property type="entry name" value="MFS_dom"/>
</dbReference>
<dbReference type="InterPro" id="IPR050360">
    <property type="entry name" value="MFS_Sugar_Transporters"/>
</dbReference>
<evidence type="ECO:0000256" key="7">
    <source>
        <dbReference type="ARBA" id="ARBA00049119"/>
    </source>
</evidence>
<evidence type="ECO:0000256" key="4">
    <source>
        <dbReference type="ARBA" id="ARBA00022692"/>
    </source>
</evidence>
<evidence type="ECO:0000313" key="12">
    <source>
        <dbReference type="EMBL" id="KZO93820.1"/>
    </source>
</evidence>